<dbReference type="InParanoid" id="A0A0C3DEQ4"/>
<proteinExistence type="predicted"/>
<keyword evidence="1" id="KW-1133">Transmembrane helix</keyword>
<reference evidence="2 3" key="1">
    <citation type="submission" date="2014-04" db="EMBL/GenBank/DDBJ databases">
        <authorList>
            <consortium name="DOE Joint Genome Institute"/>
            <person name="Kuo A."/>
            <person name="Kohler A."/>
            <person name="Nagy L.G."/>
            <person name="Floudas D."/>
            <person name="Copeland A."/>
            <person name="Barry K.W."/>
            <person name="Cichocki N."/>
            <person name="Veneault-Fourrey C."/>
            <person name="LaButti K."/>
            <person name="Lindquist E.A."/>
            <person name="Lipzen A."/>
            <person name="Lundell T."/>
            <person name="Morin E."/>
            <person name="Murat C."/>
            <person name="Sun H."/>
            <person name="Tunlid A."/>
            <person name="Henrissat B."/>
            <person name="Grigoriev I.V."/>
            <person name="Hibbett D.S."/>
            <person name="Martin F."/>
            <person name="Nordberg H.P."/>
            <person name="Cantor M.N."/>
            <person name="Hua S.X."/>
        </authorList>
    </citation>
    <scope>NUCLEOTIDE SEQUENCE [LARGE SCALE GENOMIC DNA]</scope>
    <source>
        <strain evidence="2 3">Foug A</strain>
    </source>
</reference>
<gene>
    <name evidence="2" type="ORF">SCLCIDRAFT_340604</name>
</gene>
<keyword evidence="3" id="KW-1185">Reference proteome</keyword>
<evidence type="ECO:0000313" key="3">
    <source>
        <dbReference type="Proteomes" id="UP000053989"/>
    </source>
</evidence>
<keyword evidence="1" id="KW-0472">Membrane</keyword>
<sequence length="97" mass="10846">MLCDARSSFLATHRPRIHADTAGYIIYSHYLVLLVYPQMAGWMPPIGLSPPKTSGNLKDVSPVPAATKAIKIDSSREEWRWSVAGWIAILLAYQTYL</sequence>
<evidence type="ECO:0000313" key="2">
    <source>
        <dbReference type="EMBL" id="KIM54859.1"/>
    </source>
</evidence>
<name>A0A0C3DEQ4_9AGAM</name>
<reference evidence="3" key="2">
    <citation type="submission" date="2015-01" db="EMBL/GenBank/DDBJ databases">
        <title>Evolutionary Origins and Diversification of the Mycorrhizal Mutualists.</title>
        <authorList>
            <consortium name="DOE Joint Genome Institute"/>
            <consortium name="Mycorrhizal Genomics Consortium"/>
            <person name="Kohler A."/>
            <person name="Kuo A."/>
            <person name="Nagy L.G."/>
            <person name="Floudas D."/>
            <person name="Copeland A."/>
            <person name="Barry K.W."/>
            <person name="Cichocki N."/>
            <person name="Veneault-Fourrey C."/>
            <person name="LaButti K."/>
            <person name="Lindquist E.A."/>
            <person name="Lipzen A."/>
            <person name="Lundell T."/>
            <person name="Morin E."/>
            <person name="Murat C."/>
            <person name="Riley R."/>
            <person name="Ohm R."/>
            <person name="Sun H."/>
            <person name="Tunlid A."/>
            <person name="Henrissat B."/>
            <person name="Grigoriev I.V."/>
            <person name="Hibbett D.S."/>
            <person name="Martin F."/>
        </authorList>
    </citation>
    <scope>NUCLEOTIDE SEQUENCE [LARGE SCALE GENOMIC DNA]</scope>
    <source>
        <strain evidence="3">Foug A</strain>
    </source>
</reference>
<dbReference type="HOGENOM" id="CLU_2347921_0_0_1"/>
<dbReference type="EMBL" id="KN822146">
    <property type="protein sequence ID" value="KIM54859.1"/>
    <property type="molecule type" value="Genomic_DNA"/>
</dbReference>
<protein>
    <submittedName>
        <fullName evidence="2">Uncharacterized protein</fullName>
    </submittedName>
</protein>
<feature type="transmembrane region" description="Helical" evidence="1">
    <location>
        <begin position="21"/>
        <end position="39"/>
    </location>
</feature>
<dbReference type="Proteomes" id="UP000053989">
    <property type="component" value="Unassembled WGS sequence"/>
</dbReference>
<evidence type="ECO:0000256" key="1">
    <source>
        <dbReference type="SAM" id="Phobius"/>
    </source>
</evidence>
<organism evidence="2 3">
    <name type="scientific">Scleroderma citrinum Foug A</name>
    <dbReference type="NCBI Taxonomy" id="1036808"/>
    <lineage>
        <taxon>Eukaryota</taxon>
        <taxon>Fungi</taxon>
        <taxon>Dikarya</taxon>
        <taxon>Basidiomycota</taxon>
        <taxon>Agaricomycotina</taxon>
        <taxon>Agaricomycetes</taxon>
        <taxon>Agaricomycetidae</taxon>
        <taxon>Boletales</taxon>
        <taxon>Sclerodermatineae</taxon>
        <taxon>Sclerodermataceae</taxon>
        <taxon>Scleroderma</taxon>
    </lineage>
</organism>
<dbReference type="AlphaFoldDB" id="A0A0C3DEQ4"/>
<accession>A0A0C3DEQ4</accession>
<keyword evidence="1" id="KW-0812">Transmembrane</keyword>